<dbReference type="EMBL" id="JAOPJF010000006">
    <property type="protein sequence ID" value="KAK1148779.1"/>
    <property type="molecule type" value="Genomic_DNA"/>
</dbReference>
<dbReference type="Proteomes" id="UP001177260">
    <property type="component" value="Unassembled WGS sequence"/>
</dbReference>
<evidence type="ECO:0000313" key="2">
    <source>
        <dbReference type="Proteomes" id="UP001177260"/>
    </source>
</evidence>
<accession>A0ACC3BDP2</accession>
<comment type="caution">
    <text evidence="1">The sequence shown here is derived from an EMBL/GenBank/DDBJ whole genome shotgun (WGS) entry which is preliminary data.</text>
</comment>
<proteinExistence type="predicted"/>
<gene>
    <name evidence="1" type="ORF">N8T08_008664</name>
</gene>
<organism evidence="1 2">
    <name type="scientific">Aspergillus melleus</name>
    <dbReference type="NCBI Taxonomy" id="138277"/>
    <lineage>
        <taxon>Eukaryota</taxon>
        <taxon>Fungi</taxon>
        <taxon>Dikarya</taxon>
        <taxon>Ascomycota</taxon>
        <taxon>Pezizomycotina</taxon>
        <taxon>Eurotiomycetes</taxon>
        <taxon>Eurotiomycetidae</taxon>
        <taxon>Eurotiales</taxon>
        <taxon>Aspergillaceae</taxon>
        <taxon>Aspergillus</taxon>
        <taxon>Aspergillus subgen. Circumdati</taxon>
    </lineage>
</organism>
<keyword evidence="2" id="KW-1185">Reference proteome</keyword>
<sequence>MNFFSQFGDLPTIQTRKALLLLDFENDFVRESGALYVPNTSDFLETLPQLVSAFRRNGEVVWVRSHYESRRPLVGMDLQDLVVLGRAEDASRKGSVSSESLDNESLEPKGPVDEEAFLSTETPQCCLPQSAGAQFPAPILAAIESDDTLIEKSDYSALRDQGLILSLRTRFVTELYLCGSLSNISVYATALDAVRHGFSVNLIEDCLGFRNFSRHEEAMRRMADIFGANGITAQELIEELDWQETDAIARKGEPRPARSAIPSGIEGVMDSLDFRRTRKLGPPEGFPRPSGKANSRRNLEDILAEYSDDEDGDVLELVKLTRDSSRYARAGSQASPPQSTDKSSRPRVRRSRRSDPKTEPGPRPEARRSAKQSKRSPGFLKPGDRIGEGDSRIIHDLDLAPDAFEQIRNEVAWQKMYHMSGQVPRLVAVQGCPLDDGSIPIYRHPADESPPLQRFTPAVDRVRAIVERILGHPLNHVLIQLYRDGQDRISEHSDKTLDIVRGSSICNVSLGAQRVMVLRNKSQTNEQDSSRLSQRVPMPHESLFILGEQTNMRWLHGIRPDKRPDTERSMEERAYGGERISLTFRHIGTFLNPSGDTIWGQGAISKDQGQANPVIHGDSAETERLIRAFGAENQTIEFDWHAVYGGGFDVVNFVTTSTVQLVLCWDLVANLRVLIYLGEHGIRYDIDDAQVAKQSNKEVAEQPLYIGPDGTRISGDVQIITDLSQRASELTRPGVEILRGGSHLPAIDKLLTNWRAYRAQDQPDLLKALDTWEDVLDEQAYLNGPTFGIDDCAFWPVLREVVHDSEPLSSKVHPNLTLYYNKLEKRGVVRKTLDELKLK</sequence>
<name>A0ACC3BDP2_9EURO</name>
<protein>
    <submittedName>
        <fullName evidence="1">Uncharacterized protein</fullName>
    </submittedName>
</protein>
<evidence type="ECO:0000313" key="1">
    <source>
        <dbReference type="EMBL" id="KAK1148779.1"/>
    </source>
</evidence>
<reference evidence="1 2" key="1">
    <citation type="journal article" date="2023" name="ACS Omega">
        <title>Identification of the Neoaspergillic Acid Biosynthesis Gene Cluster by Establishing an In Vitro CRISPR-Ribonucleoprotein Genetic System in Aspergillus melleus.</title>
        <authorList>
            <person name="Yuan B."/>
            <person name="Grau M.F."/>
            <person name="Murata R.M."/>
            <person name="Torok T."/>
            <person name="Venkateswaran K."/>
            <person name="Stajich J.E."/>
            <person name="Wang C.C.C."/>
        </authorList>
    </citation>
    <scope>NUCLEOTIDE SEQUENCE [LARGE SCALE GENOMIC DNA]</scope>
    <source>
        <strain evidence="1 2">IMV 1140</strain>
    </source>
</reference>